<name>A0A1T4NS34_9FIRM</name>
<dbReference type="Pfam" id="PF19304">
    <property type="entry name" value="PGDH_inter"/>
    <property type="match status" value="1"/>
</dbReference>
<comment type="catalytic activity">
    <reaction evidence="9">
        <text>(R)-2-hydroxyglutarate + NAD(+) = 2-oxoglutarate + NADH + H(+)</text>
        <dbReference type="Rhea" id="RHEA:49612"/>
        <dbReference type="ChEBI" id="CHEBI:15378"/>
        <dbReference type="ChEBI" id="CHEBI:15801"/>
        <dbReference type="ChEBI" id="CHEBI:16810"/>
        <dbReference type="ChEBI" id="CHEBI:57540"/>
        <dbReference type="ChEBI" id="CHEBI:57945"/>
        <dbReference type="EC" id="1.1.1.399"/>
    </reaction>
</comment>
<dbReference type="InterPro" id="IPR045865">
    <property type="entry name" value="ACT-like_dom_sf"/>
</dbReference>
<dbReference type="Pfam" id="PF00389">
    <property type="entry name" value="2-Hacid_dh"/>
    <property type="match status" value="1"/>
</dbReference>
<dbReference type="PROSITE" id="PS51671">
    <property type="entry name" value="ACT"/>
    <property type="match status" value="1"/>
</dbReference>
<dbReference type="EMBL" id="FUWV01000012">
    <property type="protein sequence ID" value="SJZ81915.1"/>
    <property type="molecule type" value="Genomic_DNA"/>
</dbReference>
<organism evidence="13 14">
    <name type="scientific">Garciella nitratireducens DSM 15102</name>
    <dbReference type="NCBI Taxonomy" id="1121911"/>
    <lineage>
        <taxon>Bacteria</taxon>
        <taxon>Bacillati</taxon>
        <taxon>Bacillota</taxon>
        <taxon>Clostridia</taxon>
        <taxon>Eubacteriales</taxon>
        <taxon>Eubacteriaceae</taxon>
        <taxon>Garciella</taxon>
    </lineage>
</organism>
<dbReference type="Pfam" id="PF01842">
    <property type="entry name" value="ACT"/>
    <property type="match status" value="1"/>
</dbReference>
<comment type="similarity">
    <text evidence="3 11">Belongs to the D-isomer specific 2-hydroxyacid dehydrogenase family.</text>
</comment>
<dbReference type="SUPFAM" id="SSF55021">
    <property type="entry name" value="ACT-like"/>
    <property type="match status" value="1"/>
</dbReference>
<accession>A0A1T4NS34</accession>
<evidence type="ECO:0000256" key="6">
    <source>
        <dbReference type="ARBA" id="ARBA00023002"/>
    </source>
</evidence>
<dbReference type="Proteomes" id="UP000196365">
    <property type="component" value="Unassembled WGS sequence"/>
</dbReference>
<dbReference type="GO" id="GO:0051287">
    <property type="term" value="F:NAD binding"/>
    <property type="evidence" value="ECO:0007669"/>
    <property type="project" value="UniProtKB-UniRule"/>
</dbReference>
<keyword evidence="8 11" id="KW-0718">Serine biosynthesis</keyword>
<dbReference type="InterPro" id="IPR006140">
    <property type="entry name" value="D-isomer_DH_NAD-bd"/>
</dbReference>
<dbReference type="InterPro" id="IPR029753">
    <property type="entry name" value="D-isomer_DH_CS"/>
</dbReference>
<dbReference type="Gene3D" id="3.30.1330.90">
    <property type="entry name" value="D-3-phosphoglycerate dehydrogenase, domain 3"/>
    <property type="match status" value="1"/>
</dbReference>
<dbReference type="UniPathway" id="UPA00135">
    <property type="reaction ID" value="UER00196"/>
</dbReference>
<evidence type="ECO:0000313" key="14">
    <source>
        <dbReference type="Proteomes" id="UP000196365"/>
    </source>
</evidence>
<dbReference type="PROSITE" id="PS00670">
    <property type="entry name" value="D_2_HYDROXYACID_DH_2"/>
    <property type="match status" value="1"/>
</dbReference>
<dbReference type="InterPro" id="IPR006236">
    <property type="entry name" value="PGDH"/>
</dbReference>
<dbReference type="FunFam" id="3.40.50.720:FF:000021">
    <property type="entry name" value="D-3-phosphoglycerate dehydrogenase"/>
    <property type="match status" value="1"/>
</dbReference>
<gene>
    <name evidence="13" type="ORF">SAMN02745973_01784</name>
</gene>
<dbReference type="InterPro" id="IPR029009">
    <property type="entry name" value="ASB_dom_sf"/>
</dbReference>
<dbReference type="CDD" id="cd12173">
    <property type="entry name" value="PGDH_4"/>
    <property type="match status" value="1"/>
</dbReference>
<comment type="catalytic activity">
    <reaction evidence="10 11">
        <text>(2R)-3-phosphoglycerate + NAD(+) = 3-phosphooxypyruvate + NADH + H(+)</text>
        <dbReference type="Rhea" id="RHEA:12641"/>
        <dbReference type="ChEBI" id="CHEBI:15378"/>
        <dbReference type="ChEBI" id="CHEBI:18110"/>
        <dbReference type="ChEBI" id="CHEBI:57540"/>
        <dbReference type="ChEBI" id="CHEBI:57945"/>
        <dbReference type="ChEBI" id="CHEBI:58272"/>
        <dbReference type="EC" id="1.1.1.95"/>
    </reaction>
</comment>
<evidence type="ECO:0000256" key="1">
    <source>
        <dbReference type="ARBA" id="ARBA00003800"/>
    </source>
</evidence>
<evidence type="ECO:0000256" key="9">
    <source>
        <dbReference type="ARBA" id="ARBA00048126"/>
    </source>
</evidence>
<dbReference type="InterPro" id="IPR050857">
    <property type="entry name" value="D-2-hydroxyacid_DH"/>
</dbReference>
<dbReference type="FunFam" id="3.30.70.260:FF:000008">
    <property type="entry name" value="D-3-phosphoglycerate dehydrogenase, chloroplastic"/>
    <property type="match status" value="1"/>
</dbReference>
<comment type="function">
    <text evidence="1">Catalyzes the reversible oxidation of 3-phospho-D-glycerate to 3-phosphonooxypyruvate, the first step of the phosphorylated L-serine biosynthesis pathway. Also catalyzes the reversible oxidation of 2-hydroxyglutarate to 2-oxoglutarate.</text>
</comment>
<dbReference type="OrthoDB" id="9805416at2"/>
<evidence type="ECO:0000256" key="5">
    <source>
        <dbReference type="ARBA" id="ARBA00022605"/>
    </source>
</evidence>
<dbReference type="EC" id="1.1.1.95" evidence="11"/>
<comment type="pathway">
    <text evidence="2 11">Amino-acid biosynthesis; L-serine biosynthesis; L-serine from 3-phospho-D-glycerate: step 1/3.</text>
</comment>
<proteinExistence type="inferred from homology"/>
<evidence type="ECO:0000313" key="13">
    <source>
        <dbReference type="EMBL" id="SJZ81915.1"/>
    </source>
</evidence>
<evidence type="ECO:0000256" key="3">
    <source>
        <dbReference type="ARBA" id="ARBA00005854"/>
    </source>
</evidence>
<feature type="domain" description="ACT" evidence="12">
    <location>
        <begin position="456"/>
        <end position="528"/>
    </location>
</feature>
<protein>
    <recommendedName>
        <fullName evidence="4 11">D-3-phosphoglycerate dehydrogenase</fullName>
        <ecNumber evidence="11">1.1.1.95</ecNumber>
    </recommendedName>
</protein>
<dbReference type="AlphaFoldDB" id="A0A1T4NS34"/>
<dbReference type="CDD" id="cd04902">
    <property type="entry name" value="ACT_3PGDH-xct"/>
    <property type="match status" value="1"/>
</dbReference>
<dbReference type="InterPro" id="IPR045626">
    <property type="entry name" value="PGDH_ASB_dom"/>
</dbReference>
<sequence>MIKILVSDPISEVGLKSLLDAEDIQVDIKTDLNSQELKSIIGEYQGLLVRSQTKVTKEIIEAGKHLLVIGRAGVGVDNIDIKAATEHGIAVINAPDGNTISACEHTLAMLLSMSRWIPQAHNDLTQKQWNRKKYVGVELNNKVLGIIGLGRIGLEVAKRAKAFNMILIGYDPFTTEEQAQKNGIQLKSLEEVLRQADFLTVHTPLTKETKYMIDDKQFSLMKKGIRIVNCARGGIIREEALIKALNEGIVEAATIDVFEKEPPLDSPLLDHPKVITTPHLGASTKEAQLNVAIDVAKEVYHYLAGVPYKNAINMPSLPSDILNHLKPYIPLAEKLGTFISSVIMGGIQKVEIIYSGDIIEEEIDYLTRNILKGILRQHMGITEVNDVNADVMAKRRNIEVVEIRSNKTHGFTNLITVKLTTNIEEKSISGTLLNGYGPRFVNFNGSTIDVIPEGHLIITEHIDKPGIIGKFGTLLGNAGINIGTMQVGRNKVGGTAIGIFGVDKEVEDHILDELIKVENVSNTYYVEL</sequence>
<dbReference type="Pfam" id="PF02826">
    <property type="entry name" value="2-Hacid_dh_C"/>
    <property type="match status" value="1"/>
</dbReference>
<keyword evidence="14" id="KW-1185">Reference proteome</keyword>
<dbReference type="RefSeq" id="WP_087679164.1">
    <property type="nucleotide sequence ID" value="NZ_FUWV01000012.1"/>
</dbReference>
<dbReference type="NCBIfam" id="TIGR01327">
    <property type="entry name" value="PGDH"/>
    <property type="match status" value="1"/>
</dbReference>
<dbReference type="GO" id="GO:0006564">
    <property type="term" value="P:L-serine biosynthetic process"/>
    <property type="evidence" value="ECO:0007669"/>
    <property type="project" value="UniProtKB-UniRule"/>
</dbReference>
<keyword evidence="5 11" id="KW-0028">Amino-acid biosynthesis</keyword>
<dbReference type="InterPro" id="IPR006139">
    <property type="entry name" value="D-isomer_2_OHA_DH_cat_dom"/>
</dbReference>
<evidence type="ECO:0000256" key="10">
    <source>
        <dbReference type="ARBA" id="ARBA00048731"/>
    </source>
</evidence>
<dbReference type="SUPFAM" id="SSF143548">
    <property type="entry name" value="Serine metabolism enzymes domain"/>
    <property type="match status" value="1"/>
</dbReference>
<dbReference type="PROSITE" id="PS00065">
    <property type="entry name" value="D_2_HYDROXYACID_DH_1"/>
    <property type="match status" value="1"/>
</dbReference>
<dbReference type="PANTHER" id="PTHR42789">
    <property type="entry name" value="D-ISOMER SPECIFIC 2-HYDROXYACID DEHYDROGENASE FAMILY PROTEIN (AFU_ORTHOLOGUE AFUA_6G10090)"/>
    <property type="match status" value="1"/>
</dbReference>
<evidence type="ECO:0000256" key="4">
    <source>
        <dbReference type="ARBA" id="ARBA00021582"/>
    </source>
</evidence>
<dbReference type="GO" id="GO:0004617">
    <property type="term" value="F:phosphoglycerate dehydrogenase activity"/>
    <property type="evidence" value="ECO:0007669"/>
    <property type="project" value="UniProtKB-UniRule"/>
</dbReference>
<evidence type="ECO:0000256" key="11">
    <source>
        <dbReference type="RuleBase" id="RU363003"/>
    </source>
</evidence>
<dbReference type="SUPFAM" id="SSF51735">
    <property type="entry name" value="NAD(P)-binding Rossmann-fold domains"/>
    <property type="match status" value="1"/>
</dbReference>
<dbReference type="Gene3D" id="3.40.50.720">
    <property type="entry name" value="NAD(P)-binding Rossmann-like Domain"/>
    <property type="match status" value="2"/>
</dbReference>
<evidence type="ECO:0000259" key="12">
    <source>
        <dbReference type="PROSITE" id="PS51671"/>
    </source>
</evidence>
<reference evidence="13 14" key="1">
    <citation type="submission" date="2017-02" db="EMBL/GenBank/DDBJ databases">
        <authorList>
            <person name="Peterson S.W."/>
        </authorList>
    </citation>
    <scope>NUCLEOTIDE SEQUENCE [LARGE SCALE GENOMIC DNA]</scope>
    <source>
        <strain evidence="13 14">DSM 15102</strain>
    </source>
</reference>
<evidence type="ECO:0000256" key="2">
    <source>
        <dbReference type="ARBA" id="ARBA00005216"/>
    </source>
</evidence>
<dbReference type="SUPFAM" id="SSF52283">
    <property type="entry name" value="Formate/glycerate dehydrogenase catalytic domain-like"/>
    <property type="match status" value="1"/>
</dbReference>
<keyword evidence="7 11" id="KW-0520">NAD</keyword>
<dbReference type="FunFam" id="3.30.1330.90:FF:000003">
    <property type="entry name" value="D-3-phosphoglycerate dehydrogenase"/>
    <property type="match status" value="1"/>
</dbReference>
<dbReference type="InterPro" id="IPR002912">
    <property type="entry name" value="ACT_dom"/>
</dbReference>
<keyword evidence="6 11" id="KW-0560">Oxidoreductase</keyword>
<evidence type="ECO:0000256" key="8">
    <source>
        <dbReference type="ARBA" id="ARBA00023299"/>
    </source>
</evidence>
<evidence type="ECO:0000256" key="7">
    <source>
        <dbReference type="ARBA" id="ARBA00023027"/>
    </source>
</evidence>
<dbReference type="InterPro" id="IPR036291">
    <property type="entry name" value="NAD(P)-bd_dom_sf"/>
</dbReference>
<dbReference type="Gene3D" id="3.30.70.260">
    <property type="match status" value="1"/>
</dbReference>
<dbReference type="PANTHER" id="PTHR42789:SF1">
    <property type="entry name" value="D-ISOMER SPECIFIC 2-HYDROXYACID DEHYDROGENASE FAMILY PROTEIN (AFU_ORTHOLOGUE AFUA_6G10090)"/>
    <property type="match status" value="1"/>
</dbReference>
<dbReference type="InterPro" id="IPR029752">
    <property type="entry name" value="D-isomer_DH_CS1"/>
</dbReference>